<keyword evidence="2" id="KW-1185">Reference proteome</keyword>
<name>A0A2P7YIA7_9ASCO</name>
<dbReference type="VEuPathDB" id="FungiDB:C7M61_004190"/>
<dbReference type="Proteomes" id="UP000241107">
    <property type="component" value="Unassembled WGS sequence"/>
</dbReference>
<protein>
    <submittedName>
        <fullName evidence="1">Uncharacterized protein</fullName>
    </submittedName>
</protein>
<sequence>MIAPTKLALQLSKPVSESLSDANNIITRTFCHEVPENKVETRSKSNSSNDPNHFLVCSGLKVKKPFLFRQSLAGKPHCDLQMVLSNAKLNEQGGSQLHRVSRIQRQEQRKKTLLAKRLVGCWGCTFKNLNSQYVGAKNQALALLQTPTDHMALVRSNQQYDFIRLFKLFEYYHTYWKHISSVSEVIEKSQTFTAPVTQCVLVGTKIVFKPWAETPNPRHTFDDEPDSPPLVPEVTKSLTTSDLPETIVIVPKNIGVVLELVPNKNVVGHIAVEYPQLKDIVPNEEYDEDSQLYSAVNLEALGRKFKAEQIPIYSFGESGSGFAIIVPHFMNPIAENKVASEIIKLGTTITSWIALAPSPLNNGTSLCRLDIALSVDAFKQVPTIKPPHYTTGIVAAVTSRLFQTRQLGNANVLVLNAEGHLGFEKVDADLVMDAAELIGGYLVGKQGKASYIKQLSAHVRKINSGLTLGMYL</sequence>
<proteinExistence type="predicted"/>
<reference evidence="1 2" key="1">
    <citation type="submission" date="2018-03" db="EMBL/GenBank/DDBJ databases">
        <title>Candida pseudohaemulonii genome assembly and annotation.</title>
        <authorList>
            <person name="Munoz J.F."/>
            <person name="Gade L.G."/>
            <person name="Chow N.A."/>
            <person name="Litvintseva A.P."/>
            <person name="Loparev V.N."/>
            <person name="Cuomo C.A."/>
        </authorList>
    </citation>
    <scope>NUCLEOTIDE SEQUENCE [LARGE SCALE GENOMIC DNA]</scope>
    <source>
        <strain evidence="1 2">B12108</strain>
    </source>
</reference>
<dbReference type="RefSeq" id="XP_024712182.1">
    <property type="nucleotide sequence ID" value="XM_024859513.1"/>
</dbReference>
<dbReference type="GeneID" id="36567578"/>
<dbReference type="OrthoDB" id="3980818at2759"/>
<dbReference type="AlphaFoldDB" id="A0A2P7YIA7"/>
<dbReference type="Gene3D" id="3.40.50.12120">
    <property type="entry name" value="POC1 chaperone"/>
    <property type="match status" value="1"/>
</dbReference>
<evidence type="ECO:0000313" key="2">
    <source>
        <dbReference type="Proteomes" id="UP000241107"/>
    </source>
</evidence>
<dbReference type="STRING" id="418784.A0A2P7YIA7"/>
<gene>
    <name evidence="1" type="ORF">C7M61_004190</name>
</gene>
<dbReference type="EMBL" id="PYFQ01000013">
    <property type="protein sequence ID" value="PSK35709.1"/>
    <property type="molecule type" value="Genomic_DNA"/>
</dbReference>
<evidence type="ECO:0000313" key="1">
    <source>
        <dbReference type="EMBL" id="PSK35709.1"/>
    </source>
</evidence>
<dbReference type="InterPro" id="IPR038605">
    <property type="entry name" value="Pba1_sf"/>
</dbReference>
<organism evidence="1 2">
    <name type="scientific">Candidozyma pseudohaemuli</name>
    <dbReference type="NCBI Taxonomy" id="418784"/>
    <lineage>
        <taxon>Eukaryota</taxon>
        <taxon>Fungi</taxon>
        <taxon>Dikarya</taxon>
        <taxon>Ascomycota</taxon>
        <taxon>Saccharomycotina</taxon>
        <taxon>Pichiomycetes</taxon>
        <taxon>Metschnikowiaceae</taxon>
        <taxon>Candidozyma</taxon>
    </lineage>
</organism>
<accession>A0A2P7YIA7</accession>
<comment type="caution">
    <text evidence="1">The sequence shown here is derived from an EMBL/GenBank/DDBJ whole genome shotgun (WGS) entry which is preliminary data.</text>
</comment>